<feature type="compositionally biased region" description="Polar residues" evidence="1">
    <location>
        <begin position="640"/>
        <end position="649"/>
    </location>
</feature>
<dbReference type="HOGENOM" id="CLU_397380_0_0_1"/>
<evidence type="ECO:0000256" key="1">
    <source>
        <dbReference type="SAM" id="MobiDB-lite"/>
    </source>
</evidence>
<dbReference type="Proteomes" id="UP000001067">
    <property type="component" value="Unassembled WGS sequence"/>
</dbReference>
<proteinExistence type="predicted"/>
<dbReference type="STRING" id="861557.E3RCA6"/>
<feature type="compositionally biased region" description="Basic and acidic residues" evidence="1">
    <location>
        <begin position="20"/>
        <end position="33"/>
    </location>
</feature>
<feature type="compositionally biased region" description="Basic and acidic residues" evidence="1">
    <location>
        <begin position="101"/>
        <end position="118"/>
    </location>
</feature>
<dbReference type="OrthoDB" id="5430717at2759"/>
<name>E3RCA6_PYRTT</name>
<reference evidence="2 3" key="1">
    <citation type="journal article" date="2010" name="Genome Biol.">
        <title>A first genome assembly of the barley fungal pathogen Pyrenophora teres f. teres.</title>
        <authorList>
            <person name="Ellwood S.R."/>
            <person name="Liu Z."/>
            <person name="Syme R.A."/>
            <person name="Lai Z."/>
            <person name="Hane J.K."/>
            <person name="Keiper F."/>
            <person name="Moffat C.S."/>
            <person name="Oliver R.P."/>
            <person name="Friesen T.L."/>
        </authorList>
    </citation>
    <scope>NUCLEOTIDE SEQUENCE [LARGE SCALE GENOMIC DNA]</scope>
    <source>
        <strain evidence="2 3">0-1</strain>
    </source>
</reference>
<feature type="region of interest" description="Disordered" evidence="1">
    <location>
        <begin position="635"/>
        <end position="680"/>
    </location>
</feature>
<feature type="compositionally biased region" description="Polar residues" evidence="1">
    <location>
        <begin position="578"/>
        <end position="587"/>
    </location>
</feature>
<organism evidence="3">
    <name type="scientific">Pyrenophora teres f. teres (strain 0-1)</name>
    <name type="common">Barley net blotch fungus</name>
    <name type="synonym">Drechslera teres f. teres</name>
    <dbReference type="NCBI Taxonomy" id="861557"/>
    <lineage>
        <taxon>Eukaryota</taxon>
        <taxon>Fungi</taxon>
        <taxon>Dikarya</taxon>
        <taxon>Ascomycota</taxon>
        <taxon>Pezizomycotina</taxon>
        <taxon>Dothideomycetes</taxon>
        <taxon>Pleosporomycetidae</taxon>
        <taxon>Pleosporales</taxon>
        <taxon>Pleosporineae</taxon>
        <taxon>Pleosporaceae</taxon>
        <taxon>Pyrenophora</taxon>
    </lineage>
</organism>
<accession>E3RCA6</accession>
<feature type="region of interest" description="Disordered" evidence="1">
    <location>
        <begin position="460"/>
        <end position="480"/>
    </location>
</feature>
<feature type="compositionally biased region" description="Polar residues" evidence="1">
    <location>
        <begin position="559"/>
        <end position="570"/>
    </location>
</feature>
<dbReference type="AlphaFoldDB" id="E3RCA6"/>
<evidence type="ECO:0000313" key="3">
    <source>
        <dbReference type="Proteomes" id="UP000001067"/>
    </source>
</evidence>
<feature type="region of interest" description="Disordered" evidence="1">
    <location>
        <begin position="537"/>
        <end position="587"/>
    </location>
</feature>
<feature type="compositionally biased region" description="Low complexity" evidence="1">
    <location>
        <begin position="466"/>
        <end position="475"/>
    </location>
</feature>
<dbReference type="KEGG" id="pte:PTT_00125"/>
<evidence type="ECO:0000313" key="2">
    <source>
        <dbReference type="EMBL" id="EFQ96643.1"/>
    </source>
</evidence>
<dbReference type="EMBL" id="GL531780">
    <property type="protein sequence ID" value="EFQ96643.1"/>
    <property type="molecule type" value="Genomic_DNA"/>
</dbReference>
<feature type="region of interest" description="Disordered" evidence="1">
    <location>
        <begin position="20"/>
        <end position="118"/>
    </location>
</feature>
<sequence length="680" mass="75092">MDLYVAQLPALSVAAHISRERARSNDDMLDNKSWRKIGQSKPPKKHSKSLTPLKIDKESPIFPEDSADRLRQSSWRKLQGSRPQTPVSAVPITPVFEDTDEARSERSETPAPRRDSKPKLARYTSLFANFKDNSRASDFSEPWSEDAPPVFPPYVDPLDALQAVRLHMVNSCQPIPLEHYSGLFRIFEDYRKAREQKERLGDLMEVTLQDWEKAEEQWRLAEDRYVAEIRRLELLIVRGTGGMTGFVTIYKRGSIWLTETDSCKLDKEALPPTYKFLSNAQLDAEIKQRSQKALLHRPASPSGKMIILSKHLANSKELPVGAPPELNKMTTLSRKVQSELNLASIRKSRPSITSSIASCFSGGSGDPLPDEAGAPGQTHMDPSIECDALVALRELGTLIARRRGLDATTFLYGLAMLLSHARAEEAIVEPDYEKETCLAQKENVVPTKAQGEQVMTTATHSVRKYQSQPQLSSQQSHRRQFSFEPGADQLHALAEEARMCDFDRHGSDSDDSAAPLLVRAARPALDSQSIMSNLSAEFSKPSKIPSPVQTVGRMRREGSGSSLQSIYSRPQESRRGSRSSVLTAFRENSSGNLRPALQVRTSSLQNSSVVNGPVKWQDQTGSTQVGNGTIALAAARAAGSRSQTWSLENSPRPSMSRPDDSEMPVKSSEAGDAAGGSMGQ</sequence>
<protein>
    <submittedName>
        <fullName evidence="2">Uncharacterized protein</fullName>
    </submittedName>
</protein>
<dbReference type="eggNOG" id="ENOG502SWQJ">
    <property type="taxonomic scope" value="Eukaryota"/>
</dbReference>
<feature type="compositionally biased region" description="Polar residues" evidence="1">
    <location>
        <begin position="72"/>
        <end position="87"/>
    </location>
</feature>
<keyword evidence="3" id="KW-1185">Reference proteome</keyword>
<gene>
    <name evidence="2" type="ORF">PTT_00125</name>
</gene>